<dbReference type="InterPro" id="IPR020422">
    <property type="entry name" value="TYR_PHOSPHATASE_DUAL_dom"/>
</dbReference>
<dbReference type="Gene3D" id="3.90.190.10">
    <property type="entry name" value="Protein tyrosine phosphatase superfamily"/>
    <property type="match status" value="2"/>
</dbReference>
<dbReference type="PANTHER" id="PTHR47550:SF1">
    <property type="entry name" value="DUAL SPECIFICITY PROTEIN PHOSPHATASE PPS1"/>
    <property type="match status" value="1"/>
</dbReference>
<dbReference type="InterPro" id="IPR053239">
    <property type="entry name" value="Dual_spec_PTase"/>
</dbReference>
<evidence type="ECO:0000256" key="2">
    <source>
        <dbReference type="ARBA" id="ARBA00022912"/>
    </source>
</evidence>
<dbReference type="SUPFAM" id="SSF52799">
    <property type="entry name" value="(Phosphotyrosine protein) phosphatases II"/>
    <property type="match status" value="2"/>
</dbReference>
<dbReference type="PANTHER" id="PTHR47550">
    <property type="entry name" value="DUAL SPECIFICITY PROTEIN PHOSPHATASE PPS1"/>
    <property type="match status" value="1"/>
</dbReference>
<dbReference type="PROSITE" id="PS50056">
    <property type="entry name" value="TYR_PHOSPHATASE_2"/>
    <property type="match status" value="2"/>
</dbReference>
<dbReference type="InterPro" id="IPR029021">
    <property type="entry name" value="Prot-tyrosine_phosphatase-like"/>
</dbReference>
<dbReference type="Proteomes" id="UP000717996">
    <property type="component" value="Unassembled WGS sequence"/>
</dbReference>
<dbReference type="Pfam" id="PF00782">
    <property type="entry name" value="DSPc"/>
    <property type="match status" value="2"/>
</dbReference>
<gene>
    <name evidence="5" type="ORF">G6F51_004418</name>
</gene>
<keyword evidence="2" id="KW-0904">Protein phosphatase</keyword>
<organism evidence="5 6">
    <name type="scientific">Rhizopus oryzae</name>
    <name type="common">Mucormycosis agent</name>
    <name type="synonym">Rhizopus arrhizus var. delemar</name>
    <dbReference type="NCBI Taxonomy" id="64495"/>
    <lineage>
        <taxon>Eukaryota</taxon>
        <taxon>Fungi</taxon>
        <taxon>Fungi incertae sedis</taxon>
        <taxon>Mucoromycota</taxon>
        <taxon>Mucoromycotina</taxon>
        <taxon>Mucoromycetes</taxon>
        <taxon>Mucorales</taxon>
        <taxon>Mucorineae</taxon>
        <taxon>Rhizopodaceae</taxon>
        <taxon>Rhizopus</taxon>
    </lineage>
</organism>
<feature type="domain" description="Tyrosine-protein phosphatase" evidence="3">
    <location>
        <begin position="488"/>
        <end position="631"/>
    </location>
</feature>
<evidence type="ECO:0000313" key="5">
    <source>
        <dbReference type="EMBL" id="KAG1547192.1"/>
    </source>
</evidence>
<sequence length="660" mass="76508">MSTDLFEIPHNLLTLRADNIFTCTARDYFEIQESYKRFPLPNDILFPWLHGVDGRSNQQNLFFRVRRSLVPNYRGVLVVHCNPLIHSQRLTESVTPLEILDNEAHFLNKTTTDVTINLRNFENQVLRFATLCDVFLYGERAEELAPLMVKAQEEFYQQRMEQIEQVASAAGKRAVHHANYIKYKTIIIQDEFSVFEEQFPQLVMYDSSGRAMKKTDFYEMEGAQMREMSAASEVTRHVWAGNTQDAPISSNDITYENTASTFDSNPHRFSICIECHDLGDIPTPSILTLARETLNELKQDHLPSEIIHLDMHGTGVPFEKKEFDSFYDCLYHLLLFMDDQVNRGRRILIHCSDGYTESSVLTLTWIMYHLKLRLPDAYLYLQEKRSFFVYAADLAVLKKIERLLFQEEEDHEPEPKRRKSEVGVDSLNSLRIGNTTENNKVLHDDTYLNSISNQIASGHIYKQIQLSPTAKELAQHPWFYSPRFEGSFPSRILPFLYLGNLNHATNPDMLKALNITHVVSVGENADLQTKGFELLFLDNLYDDGIDAIRERLDHVMKFVENAREKGESCLIHCRVGVSRSAAVTICYVMKYLRYTLVEAYLFVRARRLNVIIQPNLKFVYEMLQLEQKERGTISITWPILCKEIHNLNMTYRESSSITSS</sequence>
<dbReference type="InterPro" id="IPR000387">
    <property type="entry name" value="Tyr_Pase_dom"/>
</dbReference>
<dbReference type="InterPro" id="IPR016130">
    <property type="entry name" value="Tyr_Pase_AS"/>
</dbReference>
<feature type="domain" description="Tyrosine specific protein phosphatases" evidence="4">
    <location>
        <begin position="549"/>
        <end position="618"/>
    </location>
</feature>
<dbReference type="AlphaFoldDB" id="A0A9P6YFH6"/>
<comment type="caution">
    <text evidence="5">The sequence shown here is derived from an EMBL/GenBank/DDBJ whole genome shotgun (WGS) entry which is preliminary data.</text>
</comment>
<evidence type="ECO:0000259" key="4">
    <source>
        <dbReference type="PROSITE" id="PS50056"/>
    </source>
</evidence>
<evidence type="ECO:0000313" key="6">
    <source>
        <dbReference type="Proteomes" id="UP000717996"/>
    </source>
</evidence>
<proteinExistence type="predicted"/>
<name>A0A9P6YFH6_RHIOR</name>
<dbReference type="GO" id="GO:0005634">
    <property type="term" value="C:nucleus"/>
    <property type="evidence" value="ECO:0007669"/>
    <property type="project" value="GOC"/>
</dbReference>
<dbReference type="SMART" id="SM00195">
    <property type="entry name" value="DSPc"/>
    <property type="match status" value="1"/>
</dbReference>
<keyword evidence="1" id="KW-0378">Hydrolase</keyword>
<evidence type="ECO:0000259" key="3">
    <source>
        <dbReference type="PROSITE" id="PS50054"/>
    </source>
</evidence>
<dbReference type="OrthoDB" id="273181at2759"/>
<evidence type="ECO:0000256" key="1">
    <source>
        <dbReference type="ARBA" id="ARBA00022801"/>
    </source>
</evidence>
<dbReference type="GO" id="GO:0033260">
    <property type="term" value="P:nuclear DNA replication"/>
    <property type="evidence" value="ECO:0007669"/>
    <property type="project" value="TreeGrafter"/>
</dbReference>
<accession>A0A9P6YFH6</accession>
<dbReference type="GO" id="GO:0008138">
    <property type="term" value="F:protein tyrosine/serine/threonine phosphatase activity"/>
    <property type="evidence" value="ECO:0007669"/>
    <property type="project" value="TreeGrafter"/>
</dbReference>
<dbReference type="PROSITE" id="PS00383">
    <property type="entry name" value="TYR_PHOSPHATASE_1"/>
    <property type="match status" value="1"/>
</dbReference>
<protein>
    <submittedName>
        <fullName evidence="5">Uncharacterized protein</fullName>
    </submittedName>
</protein>
<dbReference type="EMBL" id="JAANIT010000491">
    <property type="protein sequence ID" value="KAG1547192.1"/>
    <property type="molecule type" value="Genomic_DNA"/>
</dbReference>
<feature type="domain" description="Tyrosine specific protein phosphatases" evidence="4">
    <location>
        <begin position="324"/>
        <end position="396"/>
    </location>
</feature>
<dbReference type="PROSITE" id="PS50054">
    <property type="entry name" value="TYR_PHOSPHATASE_DUAL"/>
    <property type="match status" value="1"/>
</dbReference>
<reference evidence="5" key="1">
    <citation type="journal article" date="2020" name="Microb. Genom.">
        <title>Genetic diversity of clinical and environmental Mucorales isolates obtained from an investigation of mucormycosis cases among solid organ transplant recipients.</title>
        <authorList>
            <person name="Nguyen M.H."/>
            <person name="Kaul D."/>
            <person name="Muto C."/>
            <person name="Cheng S.J."/>
            <person name="Richter R.A."/>
            <person name="Bruno V.M."/>
            <person name="Liu G."/>
            <person name="Beyhan S."/>
            <person name="Sundermann A.J."/>
            <person name="Mounaud S."/>
            <person name="Pasculle A.W."/>
            <person name="Nierman W.C."/>
            <person name="Driscoll E."/>
            <person name="Cumbie R."/>
            <person name="Clancy C.J."/>
            <person name="Dupont C.L."/>
        </authorList>
    </citation>
    <scope>NUCLEOTIDE SEQUENCE</scope>
    <source>
        <strain evidence="5">GL16</strain>
    </source>
</reference>
<dbReference type="InterPro" id="IPR000340">
    <property type="entry name" value="Dual-sp_phosphatase_cat-dom"/>
</dbReference>